<name>A0A5N8XHB4_9ACTN</name>
<dbReference type="Proteomes" id="UP000400924">
    <property type="component" value="Unassembled WGS sequence"/>
</dbReference>
<evidence type="ECO:0000313" key="3">
    <source>
        <dbReference type="Proteomes" id="UP000400924"/>
    </source>
</evidence>
<reference evidence="2 3" key="1">
    <citation type="submission" date="2019-07" db="EMBL/GenBank/DDBJ databases">
        <title>New species of Amycolatopsis and Streptomyces.</title>
        <authorList>
            <person name="Duangmal K."/>
            <person name="Teo W.F.A."/>
            <person name="Lipun K."/>
        </authorList>
    </citation>
    <scope>NUCLEOTIDE SEQUENCE [LARGE SCALE GENOMIC DNA]</scope>
    <source>
        <strain evidence="2 3">NBRC 106415</strain>
    </source>
</reference>
<gene>
    <name evidence="2" type="ORF">FNH08_16000</name>
</gene>
<accession>A0A5N8XHB4</accession>
<keyword evidence="3" id="KW-1185">Reference proteome</keyword>
<evidence type="ECO:0000256" key="1">
    <source>
        <dbReference type="SAM" id="MobiDB-lite"/>
    </source>
</evidence>
<evidence type="ECO:0000313" key="2">
    <source>
        <dbReference type="EMBL" id="MPY58614.1"/>
    </source>
</evidence>
<feature type="region of interest" description="Disordered" evidence="1">
    <location>
        <begin position="146"/>
        <end position="183"/>
    </location>
</feature>
<organism evidence="2 3">
    <name type="scientific">Streptomyces spongiae</name>
    <dbReference type="NCBI Taxonomy" id="565072"/>
    <lineage>
        <taxon>Bacteria</taxon>
        <taxon>Bacillati</taxon>
        <taxon>Actinomycetota</taxon>
        <taxon>Actinomycetes</taxon>
        <taxon>Kitasatosporales</taxon>
        <taxon>Streptomycetaceae</taxon>
        <taxon>Streptomyces</taxon>
    </lineage>
</organism>
<dbReference type="RefSeq" id="WP_152772150.1">
    <property type="nucleotide sequence ID" value="NZ_VJZC01000093.1"/>
</dbReference>
<dbReference type="AlphaFoldDB" id="A0A5N8XHB4"/>
<proteinExistence type="predicted"/>
<feature type="region of interest" description="Disordered" evidence="1">
    <location>
        <begin position="44"/>
        <end position="93"/>
    </location>
</feature>
<protein>
    <submittedName>
        <fullName evidence="2">Uncharacterized protein</fullName>
    </submittedName>
</protein>
<comment type="caution">
    <text evidence="2">The sequence shown here is derived from an EMBL/GenBank/DDBJ whole genome shotgun (WGS) entry which is preliminary data.</text>
</comment>
<dbReference type="EMBL" id="VJZC01000093">
    <property type="protein sequence ID" value="MPY58614.1"/>
    <property type="molecule type" value="Genomic_DNA"/>
</dbReference>
<sequence length="183" mass="18934">MSSPLAGAAGRHLTAAAEHPQGLLPIGIGDGILEQILSNGFARPVPERSIPAQKPAGHPSARDHGSMAGRQHPHAGAAGGTSSSADEDVPHGGRFVITDTGFLALLSDSQRRALTSAEPNGQLPSTVAWQTYGKLAKFRLVHFLDDDGNSHPDDGDTGVGRPPRRPYLTELGRSVATSATANG</sequence>